<accession>A0AA39YC84</accession>
<evidence type="ECO:0008006" key="3">
    <source>
        <dbReference type="Google" id="ProtNLM"/>
    </source>
</evidence>
<proteinExistence type="predicted"/>
<evidence type="ECO:0000313" key="2">
    <source>
        <dbReference type="Proteomes" id="UP001174936"/>
    </source>
</evidence>
<sequence>MAETRHSHLLALPEEILVMIVREFVEVSRHKISEMVEPSFLQLRCVNKRFHWLTLPSVAKEFFEHRDIMFAGSSAENFFVDICCHPVFRPAIKSFAIAPLHLRDPATVRRGTLPESYWNWPEWPTYVPTKKQAIAFLSQLTPKQRKAYDAQLAYQEHLQNVAPLLIASTISQLPNLQSIGITDSRNATGAKALRVLSFAQMELPDGGPEPKSDLAFFWPSDDSDRHLGLFWLGSVQTEMFPTIASLTNKGLSAIRKSIWEFHLGERTLQSTRDTVSSIITATLMGIARSGVRLPMFHVGSRCMHPNPITACMLAPSRAAVKYFQRYPLRVKSVQLILETLGFWADPDMWSSDLVGFLNLFSGLESLDLHFEMDDRDRYLTEIAQQLRLPDLRHFGSRTLWSMKTPSSNSCTNIVTLCIVSNLTTVVLI</sequence>
<dbReference type="EMBL" id="JAULSV010000003">
    <property type="protein sequence ID" value="KAK0649878.1"/>
    <property type="molecule type" value="Genomic_DNA"/>
</dbReference>
<dbReference type="AlphaFoldDB" id="A0AA39YC84"/>
<keyword evidence="2" id="KW-1185">Reference proteome</keyword>
<evidence type="ECO:0000313" key="1">
    <source>
        <dbReference type="EMBL" id="KAK0649878.1"/>
    </source>
</evidence>
<gene>
    <name evidence="1" type="ORF">B0T16DRAFT_492405</name>
</gene>
<name>A0AA39YC84_9PEZI</name>
<organism evidence="1 2">
    <name type="scientific">Cercophora newfieldiana</name>
    <dbReference type="NCBI Taxonomy" id="92897"/>
    <lineage>
        <taxon>Eukaryota</taxon>
        <taxon>Fungi</taxon>
        <taxon>Dikarya</taxon>
        <taxon>Ascomycota</taxon>
        <taxon>Pezizomycotina</taxon>
        <taxon>Sordariomycetes</taxon>
        <taxon>Sordariomycetidae</taxon>
        <taxon>Sordariales</taxon>
        <taxon>Lasiosphaeriaceae</taxon>
        <taxon>Cercophora</taxon>
    </lineage>
</organism>
<comment type="caution">
    <text evidence="1">The sequence shown here is derived from an EMBL/GenBank/DDBJ whole genome shotgun (WGS) entry which is preliminary data.</text>
</comment>
<protein>
    <recommendedName>
        <fullName evidence="3">F-box domain-containing protein</fullName>
    </recommendedName>
</protein>
<dbReference type="Proteomes" id="UP001174936">
    <property type="component" value="Unassembled WGS sequence"/>
</dbReference>
<reference evidence="1" key="1">
    <citation type="submission" date="2023-06" db="EMBL/GenBank/DDBJ databases">
        <title>Genome-scale phylogeny and comparative genomics of the fungal order Sordariales.</title>
        <authorList>
            <consortium name="Lawrence Berkeley National Laboratory"/>
            <person name="Hensen N."/>
            <person name="Bonometti L."/>
            <person name="Westerberg I."/>
            <person name="Brannstrom I.O."/>
            <person name="Guillou S."/>
            <person name="Cros-Aarteil S."/>
            <person name="Calhoun S."/>
            <person name="Haridas S."/>
            <person name="Kuo A."/>
            <person name="Mondo S."/>
            <person name="Pangilinan J."/>
            <person name="Riley R."/>
            <person name="Labutti K."/>
            <person name="Andreopoulos B."/>
            <person name="Lipzen A."/>
            <person name="Chen C."/>
            <person name="Yanf M."/>
            <person name="Daum C."/>
            <person name="Ng V."/>
            <person name="Clum A."/>
            <person name="Steindorff A."/>
            <person name="Ohm R."/>
            <person name="Martin F."/>
            <person name="Silar P."/>
            <person name="Natvig D."/>
            <person name="Lalanne C."/>
            <person name="Gautier V."/>
            <person name="Ament-Velasquez S.L."/>
            <person name="Kruys A."/>
            <person name="Hutchinson M.I."/>
            <person name="Powell A.J."/>
            <person name="Barry K."/>
            <person name="Miller A.N."/>
            <person name="Grigoriev I.V."/>
            <person name="Debuchy R."/>
            <person name="Gladieux P."/>
            <person name="Thoren M.H."/>
            <person name="Johannesson H."/>
        </authorList>
    </citation>
    <scope>NUCLEOTIDE SEQUENCE</scope>
    <source>
        <strain evidence="1">SMH2532-1</strain>
    </source>
</reference>